<dbReference type="Gene3D" id="3.10.490.20">
    <property type="match status" value="1"/>
</dbReference>
<name>A0ABM0GJ63_SACKO</name>
<keyword evidence="2" id="KW-1185">Reference proteome</keyword>
<dbReference type="RefSeq" id="XP_002731006.1">
    <property type="nucleotide sequence ID" value="XM_002730960.2"/>
</dbReference>
<accession>A0ABM0GJ63</accession>
<sequence length="256" mass="28563">MKRSADNIKDPLFRFFEREVNLGAKLLEDVRQDLNEVIQVCDTKKKQTNYHRALIGDLVKGILPKSWNLYTVPTGITVIQWISDFSERIKQLQKLSTATVSGGAKELKNQHVWLGGLFKPDAYVTATRQYVAQANNWSLEELSMKVSVSDDGKQVSLDDCSFSIIGLRLQGATCSGNLLHLSNLISTELPFTSFTWTRLLGDMKVKACEGKITLPVYLNHTRSELLFTVDLAPATDVKADTFCERGVALLCSGAFQ</sequence>
<evidence type="ECO:0000259" key="1">
    <source>
        <dbReference type="Pfam" id="PF18199"/>
    </source>
</evidence>
<dbReference type="PANTHER" id="PTHR46532">
    <property type="entry name" value="MALE FERTILITY FACTOR KL5"/>
    <property type="match status" value="1"/>
</dbReference>
<dbReference type="PANTHER" id="PTHR46532:SF13">
    <property type="entry name" value="CYTOPLASMIC DYNEIN 1 HEAVY CHAIN 1"/>
    <property type="match status" value="1"/>
</dbReference>
<dbReference type="Proteomes" id="UP000694865">
    <property type="component" value="Unplaced"/>
</dbReference>
<dbReference type="GeneID" id="100370592"/>
<proteinExistence type="predicted"/>
<dbReference type="Gene3D" id="1.20.1270.280">
    <property type="match status" value="1"/>
</dbReference>
<evidence type="ECO:0000313" key="3">
    <source>
        <dbReference type="RefSeq" id="XP_002731006.1"/>
    </source>
</evidence>
<dbReference type="InterPro" id="IPR043160">
    <property type="entry name" value="Dynein_C_barrel"/>
</dbReference>
<organism evidence="2 3">
    <name type="scientific">Saccoglossus kowalevskii</name>
    <name type="common">Acorn worm</name>
    <dbReference type="NCBI Taxonomy" id="10224"/>
    <lineage>
        <taxon>Eukaryota</taxon>
        <taxon>Metazoa</taxon>
        <taxon>Hemichordata</taxon>
        <taxon>Enteropneusta</taxon>
        <taxon>Harrimaniidae</taxon>
        <taxon>Saccoglossus</taxon>
    </lineage>
</organism>
<protein>
    <submittedName>
        <fullName evidence="3">Cytoplasmic dynein 1 heavy chain 1-like</fullName>
    </submittedName>
</protein>
<dbReference type="InterPro" id="IPR041228">
    <property type="entry name" value="Dynein_C"/>
</dbReference>
<dbReference type="InterPro" id="IPR026983">
    <property type="entry name" value="DHC"/>
</dbReference>
<feature type="domain" description="Dynein heavy chain C-terminal" evidence="1">
    <location>
        <begin position="6"/>
        <end position="251"/>
    </location>
</feature>
<dbReference type="Pfam" id="PF18199">
    <property type="entry name" value="Dynein_C"/>
    <property type="match status" value="1"/>
</dbReference>
<evidence type="ECO:0000313" key="2">
    <source>
        <dbReference type="Proteomes" id="UP000694865"/>
    </source>
</evidence>
<gene>
    <name evidence="3" type="primary">LOC100370592</name>
</gene>
<reference evidence="3" key="1">
    <citation type="submission" date="2025-08" db="UniProtKB">
        <authorList>
            <consortium name="RefSeq"/>
        </authorList>
    </citation>
    <scope>IDENTIFICATION</scope>
    <source>
        <tissue evidence="3">Testes</tissue>
    </source>
</reference>